<proteinExistence type="predicted"/>
<keyword evidence="1" id="KW-1133">Transmembrane helix</keyword>
<dbReference type="InterPro" id="IPR021517">
    <property type="entry name" value="DUF3180"/>
</dbReference>
<reference evidence="2" key="1">
    <citation type="submission" date="2020-08" db="EMBL/GenBank/DDBJ databases">
        <title>Sequencing the genomes of 1000 actinobacteria strains.</title>
        <authorList>
            <person name="Klenk H.-P."/>
        </authorList>
    </citation>
    <scope>NUCLEOTIDE SEQUENCE [LARGE SCALE GENOMIC DNA]</scope>
    <source>
        <strain evidence="2">DSM 27064</strain>
    </source>
</reference>
<feature type="transmembrane region" description="Helical" evidence="1">
    <location>
        <begin position="20"/>
        <end position="39"/>
    </location>
</feature>
<gene>
    <name evidence="2" type="ORF">F5897_000204</name>
</gene>
<dbReference type="EMBL" id="JACIFD010000002">
    <property type="protein sequence ID" value="MBB4070920.1"/>
    <property type="molecule type" value="Genomic_DNA"/>
</dbReference>
<organism evidence="2 3">
    <name type="scientific">Canibacter oris</name>
    <dbReference type="NCBI Taxonomy" id="1365628"/>
    <lineage>
        <taxon>Bacteria</taxon>
        <taxon>Bacillati</taxon>
        <taxon>Actinomycetota</taxon>
        <taxon>Actinomycetes</taxon>
        <taxon>Micrococcales</taxon>
        <taxon>Microbacteriaceae</taxon>
        <taxon>Canibacter</taxon>
    </lineage>
</organism>
<sequence>MGFCVQILATVRGAALFIPSWAQGAVVLAIAVTVLLLAWQTRSQQRAYGMVRDPFRAVRILMAARAAALLGALTLGFAVGLLLWILPRLAHVAVTVWGPTTILALCAVVAYILGVIAERWCMLPPADDGTAAESAAS</sequence>
<evidence type="ECO:0000313" key="3">
    <source>
        <dbReference type="Proteomes" id="UP000571183"/>
    </source>
</evidence>
<evidence type="ECO:0008006" key="4">
    <source>
        <dbReference type="Google" id="ProtNLM"/>
    </source>
</evidence>
<protein>
    <recommendedName>
        <fullName evidence="4">DUF3180 domain-containing protein</fullName>
    </recommendedName>
</protein>
<name>A0A840DE49_9MICO</name>
<feature type="transmembrane region" description="Helical" evidence="1">
    <location>
        <begin position="60"/>
        <end position="86"/>
    </location>
</feature>
<keyword evidence="1" id="KW-0472">Membrane</keyword>
<evidence type="ECO:0000313" key="2">
    <source>
        <dbReference type="EMBL" id="MBB4070920.1"/>
    </source>
</evidence>
<keyword evidence="3" id="KW-1185">Reference proteome</keyword>
<comment type="caution">
    <text evidence="2">The sequence shown here is derived from an EMBL/GenBank/DDBJ whole genome shotgun (WGS) entry which is preliminary data.</text>
</comment>
<keyword evidence="1" id="KW-0812">Transmembrane</keyword>
<accession>A0A840DE49</accession>
<dbReference type="Pfam" id="PF11377">
    <property type="entry name" value="DUF3180"/>
    <property type="match status" value="1"/>
</dbReference>
<feature type="transmembrane region" description="Helical" evidence="1">
    <location>
        <begin position="92"/>
        <end position="113"/>
    </location>
</feature>
<evidence type="ECO:0000256" key="1">
    <source>
        <dbReference type="SAM" id="Phobius"/>
    </source>
</evidence>
<dbReference type="Proteomes" id="UP000571183">
    <property type="component" value="Unassembled WGS sequence"/>
</dbReference>
<dbReference type="AlphaFoldDB" id="A0A840DE49"/>